<name>A0A5D3WI80_9BACT</name>
<keyword evidence="5" id="KW-1185">Reference proteome</keyword>
<evidence type="ECO:0000313" key="4">
    <source>
        <dbReference type="EMBL" id="TYO97566.1"/>
    </source>
</evidence>
<feature type="region of interest" description="Disordered" evidence="1">
    <location>
        <begin position="161"/>
        <end position="186"/>
    </location>
</feature>
<dbReference type="AlphaFoldDB" id="A0A5D3WI80"/>
<dbReference type="SMART" id="SM00228">
    <property type="entry name" value="PDZ"/>
    <property type="match status" value="1"/>
</dbReference>
<gene>
    <name evidence="4" type="ORF">EDC39_110106</name>
</gene>
<keyword evidence="2" id="KW-1133">Transmembrane helix</keyword>
<feature type="domain" description="PDZ" evidence="3">
    <location>
        <begin position="204"/>
        <end position="288"/>
    </location>
</feature>
<evidence type="ECO:0000256" key="2">
    <source>
        <dbReference type="SAM" id="Phobius"/>
    </source>
</evidence>
<keyword evidence="2" id="KW-0812">Transmembrane</keyword>
<dbReference type="InterPro" id="IPR001478">
    <property type="entry name" value="PDZ"/>
</dbReference>
<organism evidence="4 5">
    <name type="scientific">Geothermobacter ehrlichii</name>
    <dbReference type="NCBI Taxonomy" id="213224"/>
    <lineage>
        <taxon>Bacteria</taxon>
        <taxon>Pseudomonadati</taxon>
        <taxon>Thermodesulfobacteriota</taxon>
        <taxon>Desulfuromonadia</taxon>
        <taxon>Desulfuromonadales</taxon>
        <taxon>Geothermobacteraceae</taxon>
        <taxon>Geothermobacter</taxon>
    </lineage>
</organism>
<dbReference type="Gene3D" id="2.30.42.10">
    <property type="match status" value="1"/>
</dbReference>
<dbReference type="InterPro" id="IPR036034">
    <property type="entry name" value="PDZ_sf"/>
</dbReference>
<dbReference type="Proteomes" id="UP000324159">
    <property type="component" value="Unassembled WGS sequence"/>
</dbReference>
<feature type="transmembrane region" description="Helical" evidence="2">
    <location>
        <begin position="12"/>
        <end position="37"/>
    </location>
</feature>
<dbReference type="RefSeq" id="WP_148896463.1">
    <property type="nucleotide sequence ID" value="NZ_VNIB01000010.1"/>
</dbReference>
<dbReference type="NCBIfam" id="NF041515">
    <property type="entry name" value="GspC_delta"/>
    <property type="match status" value="1"/>
</dbReference>
<dbReference type="PROSITE" id="PS50106">
    <property type="entry name" value="PDZ"/>
    <property type="match status" value="1"/>
</dbReference>
<protein>
    <submittedName>
        <fullName evidence="4">Type II secretion system protein C (GspC)</fullName>
    </submittedName>
</protein>
<dbReference type="EMBL" id="VNIB01000010">
    <property type="protein sequence ID" value="TYO97566.1"/>
    <property type="molecule type" value="Genomic_DNA"/>
</dbReference>
<dbReference type="InterPro" id="IPR041489">
    <property type="entry name" value="PDZ_6"/>
</dbReference>
<reference evidence="4 5" key="1">
    <citation type="submission" date="2019-07" db="EMBL/GenBank/DDBJ databases">
        <title>Genomic Encyclopedia of Type Strains, Phase IV (KMG-IV): sequencing the most valuable type-strain genomes for metagenomic binning, comparative biology and taxonomic classification.</title>
        <authorList>
            <person name="Goeker M."/>
        </authorList>
    </citation>
    <scope>NUCLEOTIDE SEQUENCE [LARGE SCALE GENOMIC DNA]</scope>
    <source>
        <strain evidence="4 5">SS015</strain>
    </source>
</reference>
<accession>A0A5D3WI80</accession>
<evidence type="ECO:0000259" key="3">
    <source>
        <dbReference type="PROSITE" id="PS50106"/>
    </source>
</evidence>
<dbReference type="SUPFAM" id="SSF50156">
    <property type="entry name" value="PDZ domain-like"/>
    <property type="match status" value="1"/>
</dbReference>
<comment type="caution">
    <text evidence="4">The sequence shown here is derived from an EMBL/GenBank/DDBJ whole genome shotgun (WGS) entry which is preliminary data.</text>
</comment>
<sequence length="300" mass="32564">MLLTLAQKYGRGGLLLLGGLSGLSLGVFCASVAGLYLEPGATVQPAAAVSRNAVPRPPVLRDYQVILDRNLFNPDGTGLSFGPESPATSRQDRAAAVSWQLIGTVSGGPKPLATLRGNGEARVWHLGDRLPDGSRLVHIERSRVGLRLPDGRDIILKLPEKSTGTEKTGTRRNHKAQTAPGSGNVIGQGIRRLGDGRWLIPRAEAELARSNIGQLIRQARVEPNLVEGRTEGFIIRMIRPGSLLSRLGLRVGDILHQVNGINLDSPEKALQIMQQLRQARQLDLALERNGKRLTYSYRID</sequence>
<keyword evidence="2" id="KW-0472">Membrane</keyword>
<proteinExistence type="predicted"/>
<dbReference type="Pfam" id="PF17820">
    <property type="entry name" value="PDZ_6"/>
    <property type="match status" value="1"/>
</dbReference>
<evidence type="ECO:0000256" key="1">
    <source>
        <dbReference type="SAM" id="MobiDB-lite"/>
    </source>
</evidence>
<dbReference type="OrthoDB" id="5447763at2"/>
<evidence type="ECO:0000313" key="5">
    <source>
        <dbReference type="Proteomes" id="UP000324159"/>
    </source>
</evidence>